<evidence type="ECO:0000259" key="4">
    <source>
        <dbReference type="Pfam" id="PF00294"/>
    </source>
</evidence>
<dbReference type="PANTHER" id="PTHR43085">
    <property type="entry name" value="HEXOKINASE FAMILY MEMBER"/>
    <property type="match status" value="1"/>
</dbReference>
<dbReference type="InterPro" id="IPR050306">
    <property type="entry name" value="PfkB_Carbo_kinase"/>
</dbReference>
<dbReference type="PROSITE" id="PS00584">
    <property type="entry name" value="PFKB_KINASES_2"/>
    <property type="match status" value="1"/>
</dbReference>
<proteinExistence type="inferred from homology"/>
<dbReference type="InterPro" id="IPR029056">
    <property type="entry name" value="Ribokinase-like"/>
</dbReference>
<dbReference type="InterPro" id="IPR011611">
    <property type="entry name" value="PfkB_dom"/>
</dbReference>
<feature type="domain" description="Carbohydrate kinase PfkB" evidence="4">
    <location>
        <begin position="9"/>
        <end position="306"/>
    </location>
</feature>
<dbReference type="RefSeq" id="WP_273601056.1">
    <property type="nucleotide sequence ID" value="NZ_JAQQXT010000009.1"/>
</dbReference>
<dbReference type="CDD" id="cd01166">
    <property type="entry name" value="KdgK"/>
    <property type="match status" value="1"/>
</dbReference>
<dbReference type="GO" id="GO:0016301">
    <property type="term" value="F:kinase activity"/>
    <property type="evidence" value="ECO:0007669"/>
    <property type="project" value="UniProtKB-KW"/>
</dbReference>
<dbReference type="Pfam" id="PF00294">
    <property type="entry name" value="PfkB"/>
    <property type="match status" value="1"/>
</dbReference>
<keyword evidence="6" id="KW-1185">Reference proteome</keyword>
<dbReference type="PANTHER" id="PTHR43085:SF15">
    <property type="entry name" value="2-DEHYDRO-3-DEOXYGLUCONOKINASE"/>
    <property type="match status" value="1"/>
</dbReference>
<evidence type="ECO:0000256" key="3">
    <source>
        <dbReference type="ARBA" id="ARBA00022777"/>
    </source>
</evidence>
<evidence type="ECO:0000313" key="5">
    <source>
        <dbReference type="EMBL" id="MDC8772890.1"/>
    </source>
</evidence>
<gene>
    <name evidence="5" type="ORF">PRZ03_14995</name>
</gene>
<keyword evidence="3 5" id="KW-0418">Kinase</keyword>
<name>A0ABT5KIY4_9BURK</name>
<sequence length="328" mass="35404">MKTSRTMQVALVGECMLELQGQAFGSMQQSYGGDTLNTAVYLARCGAAAGVRSHYATALGDDSLSSGMLERWAAAGIETDLVRRIPGRMPGLYMIEVDAQGERRFNYWRDTSAAKALFDDGITALEQGLYRWDALYLSGISLAILPPGGRQRLLMLMQAMRERGQVVVFDNNYRPRLWRDVAEAQAVFMQAFELASIALVTADDHQALFGLPTLEAGVAAAQALAPPELVIKRGMAATLVRAPDAIELGWQQAATEHVPKVVDTTAAGDSFAAGYLSRRLVGASALEAARFGNRLAARVIQHRGALIAPELMADLLLETLVAPQAPQL</sequence>
<dbReference type="InterPro" id="IPR002173">
    <property type="entry name" value="Carboh/pur_kinase_PfkB_CS"/>
</dbReference>
<dbReference type="Proteomes" id="UP001221189">
    <property type="component" value="Unassembled WGS sequence"/>
</dbReference>
<keyword evidence="2" id="KW-0808">Transferase</keyword>
<dbReference type="Gene3D" id="3.40.1190.20">
    <property type="match status" value="1"/>
</dbReference>
<evidence type="ECO:0000313" key="6">
    <source>
        <dbReference type="Proteomes" id="UP001221189"/>
    </source>
</evidence>
<dbReference type="SUPFAM" id="SSF53613">
    <property type="entry name" value="Ribokinase-like"/>
    <property type="match status" value="1"/>
</dbReference>
<evidence type="ECO:0000256" key="2">
    <source>
        <dbReference type="ARBA" id="ARBA00022679"/>
    </source>
</evidence>
<organism evidence="5 6">
    <name type="scientific">Roseateles albus</name>
    <dbReference type="NCBI Taxonomy" id="2987525"/>
    <lineage>
        <taxon>Bacteria</taxon>
        <taxon>Pseudomonadati</taxon>
        <taxon>Pseudomonadota</taxon>
        <taxon>Betaproteobacteria</taxon>
        <taxon>Burkholderiales</taxon>
        <taxon>Sphaerotilaceae</taxon>
        <taxon>Roseateles</taxon>
    </lineage>
</organism>
<comment type="caution">
    <text evidence="5">The sequence shown here is derived from an EMBL/GenBank/DDBJ whole genome shotgun (WGS) entry which is preliminary data.</text>
</comment>
<dbReference type="EMBL" id="JAQQXT010000009">
    <property type="protein sequence ID" value="MDC8772890.1"/>
    <property type="molecule type" value="Genomic_DNA"/>
</dbReference>
<comment type="similarity">
    <text evidence="1">Belongs to the carbohydrate kinase PfkB family.</text>
</comment>
<accession>A0ABT5KIY4</accession>
<reference evidence="5 6" key="1">
    <citation type="submission" date="2022-10" db="EMBL/GenBank/DDBJ databases">
        <title>Paucibacter sp. hw1 Genome sequencing.</title>
        <authorList>
            <person name="Park S."/>
        </authorList>
    </citation>
    <scope>NUCLEOTIDE SEQUENCE [LARGE SCALE GENOMIC DNA]</scope>
    <source>
        <strain evidence="6">hw1</strain>
    </source>
</reference>
<evidence type="ECO:0000256" key="1">
    <source>
        <dbReference type="ARBA" id="ARBA00010688"/>
    </source>
</evidence>
<protein>
    <submittedName>
        <fullName evidence="5">Sugar kinase</fullName>
    </submittedName>
</protein>